<evidence type="ECO:0000313" key="3">
    <source>
        <dbReference type="EMBL" id="KAJ7081637.1"/>
    </source>
</evidence>
<evidence type="ECO:0000313" key="4">
    <source>
        <dbReference type="Proteomes" id="UP001222325"/>
    </source>
</evidence>
<dbReference type="Pfam" id="PF20151">
    <property type="entry name" value="DUF6533"/>
    <property type="match status" value="1"/>
</dbReference>
<dbReference type="AlphaFoldDB" id="A0AAD6TZD8"/>
<accession>A0AAD6TZD8</accession>
<sequence length="318" mass="35506">MSDIQNPIEDITENFRTNCVGFAVVVLIWDHIDTFTEEVEYIWKGKKSTITYLFLLNRYLTPLGFIVNLIAYLSPAFTSERCRHFIRFEGSMTVIGIHVVGLMMLLRIKALYAGNRLVVGFVFLLFMAMLVVNAWLLTKGRAVAHNPLSGVHDTSSCTMIFPSDISVLASSSAWLPLLYDSAVLCLTLAKIIPMVKMSNGTSIMKRLLKDGLIYYIAIFSVTLALTIMIISAPPGLKNIAAQLELLITVTMMSRITLNLKKSTAGRLRVTTVQDTTSIVFRVPTGQADSAWTSSSHTNMSFEMDMYRVNRDPEQGQQV</sequence>
<evidence type="ECO:0000256" key="1">
    <source>
        <dbReference type="SAM" id="Phobius"/>
    </source>
</evidence>
<keyword evidence="1" id="KW-0472">Membrane</keyword>
<dbReference type="InterPro" id="IPR045340">
    <property type="entry name" value="DUF6533"/>
</dbReference>
<keyword evidence="1" id="KW-1133">Transmembrane helix</keyword>
<feature type="transmembrane region" description="Helical" evidence="1">
    <location>
        <begin position="212"/>
        <end position="233"/>
    </location>
</feature>
<feature type="transmembrane region" description="Helical" evidence="1">
    <location>
        <begin position="52"/>
        <end position="73"/>
    </location>
</feature>
<evidence type="ECO:0000259" key="2">
    <source>
        <dbReference type="Pfam" id="PF20151"/>
    </source>
</evidence>
<protein>
    <recommendedName>
        <fullName evidence="2">DUF6533 domain-containing protein</fullName>
    </recommendedName>
</protein>
<dbReference type="Proteomes" id="UP001222325">
    <property type="component" value="Unassembled WGS sequence"/>
</dbReference>
<feature type="transmembrane region" description="Helical" evidence="1">
    <location>
        <begin position="85"/>
        <end position="105"/>
    </location>
</feature>
<proteinExistence type="predicted"/>
<name>A0AAD6TZD8_9AGAR</name>
<gene>
    <name evidence="3" type="ORF">B0H15DRAFT_952989</name>
</gene>
<dbReference type="EMBL" id="JARJCN010000049">
    <property type="protein sequence ID" value="KAJ7081637.1"/>
    <property type="molecule type" value="Genomic_DNA"/>
</dbReference>
<organism evidence="3 4">
    <name type="scientific">Mycena belliarum</name>
    <dbReference type="NCBI Taxonomy" id="1033014"/>
    <lineage>
        <taxon>Eukaryota</taxon>
        <taxon>Fungi</taxon>
        <taxon>Dikarya</taxon>
        <taxon>Basidiomycota</taxon>
        <taxon>Agaricomycotina</taxon>
        <taxon>Agaricomycetes</taxon>
        <taxon>Agaricomycetidae</taxon>
        <taxon>Agaricales</taxon>
        <taxon>Marasmiineae</taxon>
        <taxon>Mycenaceae</taxon>
        <taxon>Mycena</taxon>
    </lineage>
</organism>
<feature type="transmembrane region" description="Helical" evidence="1">
    <location>
        <begin position="117"/>
        <end position="137"/>
    </location>
</feature>
<reference evidence="3" key="1">
    <citation type="submission" date="2023-03" db="EMBL/GenBank/DDBJ databases">
        <title>Massive genome expansion in bonnet fungi (Mycena s.s.) driven by repeated elements and novel gene families across ecological guilds.</title>
        <authorList>
            <consortium name="Lawrence Berkeley National Laboratory"/>
            <person name="Harder C.B."/>
            <person name="Miyauchi S."/>
            <person name="Viragh M."/>
            <person name="Kuo A."/>
            <person name="Thoen E."/>
            <person name="Andreopoulos B."/>
            <person name="Lu D."/>
            <person name="Skrede I."/>
            <person name="Drula E."/>
            <person name="Henrissat B."/>
            <person name="Morin E."/>
            <person name="Kohler A."/>
            <person name="Barry K."/>
            <person name="LaButti K."/>
            <person name="Morin E."/>
            <person name="Salamov A."/>
            <person name="Lipzen A."/>
            <person name="Mereny Z."/>
            <person name="Hegedus B."/>
            <person name="Baldrian P."/>
            <person name="Stursova M."/>
            <person name="Weitz H."/>
            <person name="Taylor A."/>
            <person name="Grigoriev I.V."/>
            <person name="Nagy L.G."/>
            <person name="Martin F."/>
            <person name="Kauserud H."/>
        </authorList>
    </citation>
    <scope>NUCLEOTIDE SEQUENCE</scope>
    <source>
        <strain evidence="3">CBHHK173m</strain>
    </source>
</reference>
<keyword evidence="1" id="KW-0812">Transmembrane</keyword>
<feature type="domain" description="DUF6533" evidence="2">
    <location>
        <begin position="23"/>
        <end position="63"/>
    </location>
</feature>
<comment type="caution">
    <text evidence="3">The sequence shown here is derived from an EMBL/GenBank/DDBJ whole genome shotgun (WGS) entry which is preliminary data.</text>
</comment>
<keyword evidence="4" id="KW-1185">Reference proteome</keyword>